<evidence type="ECO:0000256" key="2">
    <source>
        <dbReference type="ARBA" id="ARBA00022598"/>
    </source>
</evidence>
<dbReference type="RefSeq" id="WP_219044497.1">
    <property type="nucleotide sequence ID" value="NZ_JAHWDQ010000004.1"/>
</dbReference>
<dbReference type="EMBL" id="JAHWDQ010000004">
    <property type="protein sequence ID" value="MBW2942260.1"/>
    <property type="molecule type" value="Genomic_DNA"/>
</dbReference>
<dbReference type="Pfam" id="PF13193">
    <property type="entry name" value="AMP-binding_C"/>
    <property type="match status" value="1"/>
</dbReference>
<proteinExistence type="inferred from homology"/>
<dbReference type="PANTHER" id="PTHR43201:SF5">
    <property type="entry name" value="MEDIUM-CHAIN ACYL-COA LIGASE ACSF2, MITOCHONDRIAL"/>
    <property type="match status" value="1"/>
</dbReference>
<feature type="domain" description="AMP-binding enzyme C-terminal" evidence="4">
    <location>
        <begin position="429"/>
        <end position="502"/>
    </location>
</feature>
<organism evidence="5 6">
    <name type="scientific">Zhongshania aquimaris</name>
    <dbReference type="NCBI Taxonomy" id="2857107"/>
    <lineage>
        <taxon>Bacteria</taxon>
        <taxon>Pseudomonadati</taxon>
        <taxon>Pseudomonadota</taxon>
        <taxon>Gammaproteobacteria</taxon>
        <taxon>Cellvibrionales</taxon>
        <taxon>Spongiibacteraceae</taxon>
        <taxon>Zhongshania</taxon>
    </lineage>
</organism>
<evidence type="ECO:0000313" key="6">
    <source>
        <dbReference type="Proteomes" id="UP001166291"/>
    </source>
</evidence>
<reference evidence="5" key="1">
    <citation type="submission" date="2021-07" db="EMBL/GenBank/DDBJ databases">
        <title>Zhongshania sp. CAU 1632 isolated from seawater.</title>
        <authorList>
            <person name="Kim W."/>
        </authorList>
    </citation>
    <scope>NUCLEOTIDE SEQUENCE</scope>
    <source>
        <strain evidence="5">CAU 1632</strain>
    </source>
</reference>
<comment type="caution">
    <text evidence="5">The sequence shown here is derived from an EMBL/GenBank/DDBJ whole genome shotgun (WGS) entry which is preliminary data.</text>
</comment>
<evidence type="ECO:0000256" key="1">
    <source>
        <dbReference type="ARBA" id="ARBA00006432"/>
    </source>
</evidence>
<dbReference type="InterPro" id="IPR000873">
    <property type="entry name" value="AMP-dep_synth/lig_dom"/>
</dbReference>
<gene>
    <name evidence="5" type="ORF">KXJ70_15805</name>
</gene>
<name>A0ABS6VV88_9GAMM</name>
<evidence type="ECO:0000313" key="5">
    <source>
        <dbReference type="EMBL" id="MBW2942260.1"/>
    </source>
</evidence>
<evidence type="ECO:0000259" key="3">
    <source>
        <dbReference type="Pfam" id="PF00501"/>
    </source>
</evidence>
<comment type="similarity">
    <text evidence="1">Belongs to the ATP-dependent AMP-binding enzyme family.</text>
</comment>
<dbReference type="Pfam" id="PF00501">
    <property type="entry name" value="AMP-binding"/>
    <property type="match status" value="1"/>
</dbReference>
<protein>
    <submittedName>
        <fullName evidence="5">AMP-binding protein</fullName>
    </submittedName>
</protein>
<evidence type="ECO:0000259" key="4">
    <source>
        <dbReference type="Pfam" id="PF13193"/>
    </source>
</evidence>
<sequence length="529" mass="57996">MTSGIHPFSSINFYCETRPHDIAVADENGSYSFARLQMNAWQAVNGFRSLGLTQNDRISLICKNRYETLVLLAAALLGGPVIVPINRRLTRSELCWIIDDAQSKCVIMDEETATLLGDIECQNVFILKDKSSSNPEIGLCFARWLSEQSVEKNELLFTPRRDYLQVYTSGTSGFPKGVVLTEGNCVSQLIAISLTFDIAILPNEKMYQTLPLFHVGGIFISLLCLSKGARLILRSEFNPQAACELISSEELEHATLVPAMIQACTSLGDGKNYDYRSLKSIIYGASPISEPVLRAGRQHFACDFVQIYGMTETHSVISMLGARAHKEIFDSRDSSLFGSAGHPIIGSHIQICAPDGSEVAQGAIGEIRVKSDLVMKGYWNNPEATNEAIQNGYLLTGDIGRIDERGYLFVVDRLKDIIVSGGENISSLEVESVLMRHPAVADAAVIGAPHEKWGEIVLALLVVKSQVNASEISEFTREYLSGFKVPKLIVFIDSIPRNAGGKILKRKLRESYATPTESAPLLANAEAAN</sequence>
<feature type="domain" description="AMP-dependent synthetase/ligase" evidence="3">
    <location>
        <begin position="15"/>
        <end position="379"/>
    </location>
</feature>
<dbReference type="InterPro" id="IPR025110">
    <property type="entry name" value="AMP-bd_C"/>
</dbReference>
<dbReference type="Proteomes" id="UP001166291">
    <property type="component" value="Unassembled WGS sequence"/>
</dbReference>
<dbReference type="PANTHER" id="PTHR43201">
    <property type="entry name" value="ACYL-COA SYNTHETASE"/>
    <property type="match status" value="1"/>
</dbReference>
<accession>A0ABS6VV88</accession>
<keyword evidence="2" id="KW-0436">Ligase</keyword>
<keyword evidence="6" id="KW-1185">Reference proteome</keyword>